<proteinExistence type="predicted"/>
<dbReference type="Proteomes" id="UP000484885">
    <property type="component" value="Unassembled WGS sequence"/>
</dbReference>
<sequence length="128" mass="14588">MPKFSRVLFFLLSAALVPLALASDDDDDRAEHFEGKPARTLEEALENFSEANSQFSELLSQDSLDTQAVFEVHELTYTLENALEKIRDEMEELAEVLEEVHLASERNDGETVKERGEVYLDTARKIIR</sequence>
<keyword evidence="2" id="KW-0732">Signal</keyword>
<dbReference type="AlphaFoldDB" id="A0A845V0X8"/>
<dbReference type="EMBL" id="JAAGSC010000041">
    <property type="protein sequence ID" value="NDY95870.1"/>
    <property type="molecule type" value="Genomic_DNA"/>
</dbReference>
<keyword evidence="1" id="KW-0175">Coiled coil</keyword>
<reference evidence="3 4" key="1">
    <citation type="submission" date="2020-02" db="EMBL/GenBank/DDBJ databases">
        <authorList>
            <person name="Zhang X.-Y."/>
        </authorList>
    </citation>
    <scope>NUCLEOTIDE SEQUENCE [LARGE SCALE GENOMIC DNA]</scope>
    <source>
        <strain evidence="3 4">C33</strain>
    </source>
</reference>
<accession>A0A845V0X8</accession>
<dbReference type="InterPro" id="IPR046634">
    <property type="entry name" value="DUF6746"/>
</dbReference>
<feature type="chain" id="PRO_5032737274" evidence="2">
    <location>
        <begin position="23"/>
        <end position="128"/>
    </location>
</feature>
<comment type="caution">
    <text evidence="3">The sequence shown here is derived from an EMBL/GenBank/DDBJ whole genome shotgun (WGS) entry which is preliminary data.</text>
</comment>
<protein>
    <submittedName>
        <fullName evidence="3">Uncharacterized protein</fullName>
    </submittedName>
</protein>
<evidence type="ECO:0000313" key="4">
    <source>
        <dbReference type="Proteomes" id="UP000484885"/>
    </source>
</evidence>
<feature type="coiled-coil region" evidence="1">
    <location>
        <begin position="41"/>
        <end position="107"/>
    </location>
</feature>
<dbReference type="Pfam" id="PF20531">
    <property type="entry name" value="DUF6746"/>
    <property type="match status" value="1"/>
</dbReference>
<dbReference type="RefSeq" id="WP_164211269.1">
    <property type="nucleotide sequence ID" value="NZ_JAAGSC010000041.1"/>
</dbReference>
<evidence type="ECO:0000256" key="1">
    <source>
        <dbReference type="SAM" id="Coils"/>
    </source>
</evidence>
<feature type="signal peptide" evidence="2">
    <location>
        <begin position="1"/>
        <end position="22"/>
    </location>
</feature>
<evidence type="ECO:0000256" key="2">
    <source>
        <dbReference type="SAM" id="SignalP"/>
    </source>
</evidence>
<keyword evidence="4" id="KW-1185">Reference proteome</keyword>
<evidence type="ECO:0000313" key="3">
    <source>
        <dbReference type="EMBL" id="NDY95870.1"/>
    </source>
</evidence>
<organism evidence="3 4">
    <name type="scientific">Wenzhouxiangella limi</name>
    <dbReference type="NCBI Taxonomy" id="2707351"/>
    <lineage>
        <taxon>Bacteria</taxon>
        <taxon>Pseudomonadati</taxon>
        <taxon>Pseudomonadota</taxon>
        <taxon>Gammaproteobacteria</taxon>
        <taxon>Chromatiales</taxon>
        <taxon>Wenzhouxiangellaceae</taxon>
        <taxon>Wenzhouxiangella</taxon>
    </lineage>
</organism>
<gene>
    <name evidence="3" type="ORF">G3I74_09030</name>
</gene>
<name>A0A845V0X8_9GAMM</name>